<dbReference type="PANTHER" id="PTHR37464:SF1">
    <property type="entry name" value="BLL2463 PROTEIN"/>
    <property type="match status" value="1"/>
</dbReference>
<dbReference type="RefSeq" id="WP_302035724.1">
    <property type="nucleotide sequence ID" value="NZ_JAUKPO010000001.1"/>
</dbReference>
<feature type="transmembrane region" description="Helical" evidence="1">
    <location>
        <begin position="56"/>
        <end position="78"/>
    </location>
</feature>
<dbReference type="InterPro" id="IPR011933">
    <property type="entry name" value="Double_TM_dom"/>
</dbReference>
<dbReference type="SUPFAM" id="SSF52317">
    <property type="entry name" value="Class I glutamine amidotransferase-like"/>
    <property type="match status" value="1"/>
</dbReference>
<dbReference type="Pfam" id="PF07584">
    <property type="entry name" value="BatA"/>
    <property type="match status" value="1"/>
</dbReference>
<dbReference type="Proteomes" id="UP001168528">
    <property type="component" value="Unassembled WGS sequence"/>
</dbReference>
<protein>
    <submittedName>
        <fullName evidence="3">BatA domain-containing protein</fullName>
    </submittedName>
</protein>
<sequence length="703" mass="79336">MNFLYPSFLFGLAAISIPIAIHLFNFRRTRKVYFTNVAFLKNVNTSTSSFRRLKHILILISRIAFITFLVLAFAQPFIPAGQNPEQSALQNKGLTSIYLDNSLSMQNESGKSRNLDVAVDQIEQVLNILPNRPSYQLLTNDFESRDQFVASSDKLKDRLTEINLSNTSRSLDAVYRRQRSLLEKYSSTPQNQLFWFSDFQKSTSGELEKIPLDTLNQYFIVPLQAEERANVFVDSLWLTTPFVKEMESNVLNVRFVNSSAERVDNLPVKLFIDEKQVASSTISLEADTDGIMEFTFTVQDKGFKKGRVSFEDYPVTFDNDYYFVINAAPVINIVHLYQEPRTQYVSSVFGNETVFNVKSFNINNADLAQVKTSDLVVIENLASIDATVRGQLTDFVQAGGSLLIFPGNQPDVNSYGQLLSSLGVRGLARPSVVSSSVNVSPVSYSAADDSPVNTLAPPDMRNPFFESIFENTTQKGMINMPFANPVLEWRNTGTALLQFRNNQPFLSEFGSQQGKTYLVAAPLDTKYSNFPKHALFVPVLYKIAALSKSQERLSYTFQEPTIAVDVNASGSEQVYKLKKENFEVIPSQRKSGNQLVFELPQPGQTTSSEAPESGYYELTLDNKSERILAFNYDKKESDMKTYSPQELQKIFGNKKNVQVYNSVKDGDFAEDFKAKNVGQNLWKYCLLAALFFLLTEIALIRLF</sequence>
<evidence type="ECO:0000256" key="1">
    <source>
        <dbReference type="SAM" id="Phobius"/>
    </source>
</evidence>
<feature type="domain" description="Aerotolerance regulator N-terminal" evidence="2">
    <location>
        <begin position="1"/>
        <end position="76"/>
    </location>
</feature>
<evidence type="ECO:0000313" key="3">
    <source>
        <dbReference type="EMBL" id="MDO1444923.1"/>
    </source>
</evidence>
<dbReference type="NCBIfam" id="TIGR02226">
    <property type="entry name" value="two_anch"/>
    <property type="match status" value="1"/>
</dbReference>
<evidence type="ECO:0000313" key="4">
    <source>
        <dbReference type="Proteomes" id="UP001168528"/>
    </source>
</evidence>
<name>A0ABT8R0T2_9BACT</name>
<dbReference type="PANTHER" id="PTHR37464">
    <property type="entry name" value="BLL2463 PROTEIN"/>
    <property type="match status" value="1"/>
</dbReference>
<keyword evidence="1" id="KW-0812">Transmembrane</keyword>
<comment type="caution">
    <text evidence="3">The sequence shown here is derived from an EMBL/GenBank/DDBJ whole genome shotgun (WGS) entry which is preliminary data.</text>
</comment>
<evidence type="ECO:0000259" key="2">
    <source>
        <dbReference type="Pfam" id="PF07584"/>
    </source>
</evidence>
<keyword evidence="1" id="KW-0472">Membrane</keyword>
<proteinExistence type="predicted"/>
<accession>A0ABT8R0T2</accession>
<reference evidence="3" key="1">
    <citation type="submission" date="2023-07" db="EMBL/GenBank/DDBJ databases">
        <title>The genome sequence of Rhodocytophaga aerolata KACC 12507.</title>
        <authorList>
            <person name="Zhang X."/>
        </authorList>
    </citation>
    <scope>NUCLEOTIDE SEQUENCE</scope>
    <source>
        <strain evidence="3">KACC 12507</strain>
    </source>
</reference>
<keyword evidence="4" id="KW-1185">Reference proteome</keyword>
<dbReference type="EMBL" id="JAUKPO010000001">
    <property type="protein sequence ID" value="MDO1444923.1"/>
    <property type="molecule type" value="Genomic_DNA"/>
</dbReference>
<gene>
    <name evidence="3" type="ORF">Q0590_01605</name>
</gene>
<organism evidence="3 4">
    <name type="scientific">Rhodocytophaga aerolata</name>
    <dbReference type="NCBI Taxonomy" id="455078"/>
    <lineage>
        <taxon>Bacteria</taxon>
        <taxon>Pseudomonadati</taxon>
        <taxon>Bacteroidota</taxon>
        <taxon>Cytophagia</taxon>
        <taxon>Cytophagales</taxon>
        <taxon>Rhodocytophagaceae</taxon>
        <taxon>Rhodocytophaga</taxon>
    </lineage>
</organism>
<dbReference type="InterPro" id="IPR024163">
    <property type="entry name" value="Aerotolerance_reg_N"/>
</dbReference>
<keyword evidence="1" id="KW-1133">Transmembrane helix</keyword>
<feature type="transmembrane region" description="Helical" evidence="1">
    <location>
        <begin position="6"/>
        <end position="24"/>
    </location>
</feature>
<dbReference type="InterPro" id="IPR029062">
    <property type="entry name" value="Class_I_gatase-like"/>
</dbReference>